<organism evidence="2">
    <name type="scientific">Salinicola endophyticus</name>
    <dbReference type="NCBI Taxonomy" id="1949083"/>
    <lineage>
        <taxon>Bacteria</taxon>
        <taxon>Pseudomonadati</taxon>
        <taxon>Pseudomonadota</taxon>
        <taxon>Gammaproteobacteria</taxon>
        <taxon>Oceanospirillales</taxon>
        <taxon>Halomonadaceae</taxon>
        <taxon>Salinicola</taxon>
    </lineage>
</organism>
<dbReference type="InterPro" id="IPR037126">
    <property type="entry name" value="PdaC/RsiV-like_sf"/>
</dbReference>
<evidence type="ECO:0000259" key="1">
    <source>
        <dbReference type="Pfam" id="PF11738"/>
    </source>
</evidence>
<proteinExistence type="predicted"/>
<dbReference type="InterPro" id="IPR021729">
    <property type="entry name" value="DUF3298"/>
</dbReference>
<name>A0AB74UBN2_9GAMM</name>
<feature type="domain" description="DUF3298" evidence="1">
    <location>
        <begin position="176"/>
        <end position="245"/>
    </location>
</feature>
<reference evidence="2" key="1">
    <citation type="submission" date="2024-06" db="EMBL/GenBank/DDBJ databases">
        <title>Complete genome of Salinicola endophyticus HNIBRBA4755.</title>
        <authorList>
            <person name="Shin S.Y."/>
            <person name="Kang H."/>
            <person name="Song J."/>
        </authorList>
    </citation>
    <scope>NUCLEOTIDE SEQUENCE</scope>
    <source>
        <strain evidence="2">HNIBRBA4755</strain>
    </source>
</reference>
<dbReference type="EMBL" id="CP159578">
    <property type="protein sequence ID" value="XCJ79993.1"/>
    <property type="molecule type" value="Genomic_DNA"/>
</dbReference>
<dbReference type="Pfam" id="PF11738">
    <property type="entry name" value="DUF3298"/>
    <property type="match status" value="1"/>
</dbReference>
<dbReference type="PROSITE" id="PS51257">
    <property type="entry name" value="PROKAR_LIPOPROTEIN"/>
    <property type="match status" value="1"/>
</dbReference>
<dbReference type="Gene3D" id="3.30.565.40">
    <property type="entry name" value="Fervidobacterium nodosum Rt17-B1 like"/>
    <property type="match status" value="1"/>
</dbReference>
<accession>A0AB74UBN2</accession>
<gene>
    <name evidence="2" type="ORF">ABV408_02155</name>
</gene>
<protein>
    <submittedName>
        <fullName evidence="2">DUF3298 domain-containing protein</fullName>
    </submittedName>
</protein>
<sequence>MSHRVALGALMLATLVLSGCQSLSGWRQDPLRTEAVTKTAHEPGCEGDACAVVEADYLRFPESPELSALLQKRLFALASGLSDDPNGSAIGRASSFDDFADQVFAAAKEARREVPELPGYAADLDAKVIADHDDLLVIELDGYLFSGGAHGLPLTQYLVIDRDTREPVSLAEMLEPGQRVAYEAALARAHQRWLQTDQAQGLSAEQWPFVVSENVAPLKDALAVKYQVYDLAPYAVGQPVLTIPYTDLQGILRPRYLP</sequence>
<dbReference type="RefSeq" id="WP_353980847.1">
    <property type="nucleotide sequence ID" value="NZ_CP159578.1"/>
</dbReference>
<dbReference type="Gene3D" id="3.90.640.20">
    <property type="entry name" value="Heat-shock cognate protein, ATPase"/>
    <property type="match status" value="1"/>
</dbReference>
<evidence type="ECO:0000313" key="2">
    <source>
        <dbReference type="EMBL" id="XCJ79993.1"/>
    </source>
</evidence>
<dbReference type="AlphaFoldDB" id="A0AB74UBN2"/>